<dbReference type="RefSeq" id="WP_115994329.1">
    <property type="nucleotide sequence ID" value="NZ_QRDY01000012.1"/>
</dbReference>
<reference evidence="2 3" key="1">
    <citation type="submission" date="2018-07" db="EMBL/GenBank/DDBJ databases">
        <title>Genomic Encyclopedia of Type Strains, Phase III (KMG-III): the genomes of soil and plant-associated and newly described type strains.</title>
        <authorList>
            <person name="Whitman W."/>
        </authorList>
    </citation>
    <scope>NUCLEOTIDE SEQUENCE [LARGE SCALE GENOMIC DNA]</scope>
    <source>
        <strain evidence="2 3">CECT 8236</strain>
    </source>
</reference>
<evidence type="ECO:0000313" key="2">
    <source>
        <dbReference type="EMBL" id="RED56833.1"/>
    </source>
</evidence>
<accession>A0A3D9I4V9</accession>
<sequence>MASSKSKQYRRKTEKAGLNNPEIGRNHWHRKPQTQVVGNKKAEQRRTQCRNKGRSDGAYFLSAG</sequence>
<feature type="region of interest" description="Disordered" evidence="1">
    <location>
        <begin position="1"/>
        <end position="64"/>
    </location>
</feature>
<protein>
    <submittedName>
        <fullName evidence="2">Uncharacterized protein</fullName>
    </submittedName>
</protein>
<keyword evidence="3" id="KW-1185">Reference proteome</keyword>
<name>A0A3D9I4V9_9BACL</name>
<gene>
    <name evidence="2" type="ORF">DFP95_112124</name>
</gene>
<dbReference type="EMBL" id="QRDY01000012">
    <property type="protein sequence ID" value="RED56833.1"/>
    <property type="molecule type" value="Genomic_DNA"/>
</dbReference>
<organism evidence="2 3">
    <name type="scientific">Cohnella lupini</name>
    <dbReference type="NCBI Taxonomy" id="1294267"/>
    <lineage>
        <taxon>Bacteria</taxon>
        <taxon>Bacillati</taxon>
        <taxon>Bacillota</taxon>
        <taxon>Bacilli</taxon>
        <taxon>Bacillales</taxon>
        <taxon>Paenibacillaceae</taxon>
        <taxon>Cohnella</taxon>
    </lineage>
</organism>
<comment type="caution">
    <text evidence="2">The sequence shown here is derived from an EMBL/GenBank/DDBJ whole genome shotgun (WGS) entry which is preliminary data.</text>
</comment>
<dbReference type="Proteomes" id="UP000256869">
    <property type="component" value="Unassembled WGS sequence"/>
</dbReference>
<dbReference type="AlphaFoldDB" id="A0A3D9I4V9"/>
<evidence type="ECO:0000256" key="1">
    <source>
        <dbReference type="SAM" id="MobiDB-lite"/>
    </source>
</evidence>
<dbReference type="OrthoDB" id="2640055at2"/>
<evidence type="ECO:0000313" key="3">
    <source>
        <dbReference type="Proteomes" id="UP000256869"/>
    </source>
</evidence>
<proteinExistence type="predicted"/>